<name>A0A9X1AFX9_9HYPH</name>
<proteinExistence type="predicted"/>
<protein>
    <submittedName>
        <fullName evidence="1">Uncharacterized protein</fullName>
    </submittedName>
</protein>
<dbReference type="EMBL" id="JAFLWW010000010">
    <property type="protein sequence ID" value="MBT1159220.1"/>
    <property type="molecule type" value="Genomic_DNA"/>
</dbReference>
<dbReference type="RefSeq" id="WP_214393072.1">
    <property type="nucleotide sequence ID" value="NZ_JAFLWW010000010.1"/>
</dbReference>
<accession>A0A9X1AFX9</accession>
<evidence type="ECO:0000313" key="1">
    <source>
        <dbReference type="EMBL" id="MBT1159220.1"/>
    </source>
</evidence>
<comment type="caution">
    <text evidence="1">The sequence shown here is derived from an EMBL/GenBank/DDBJ whole genome shotgun (WGS) entry which is preliminary data.</text>
</comment>
<keyword evidence="2" id="KW-1185">Reference proteome</keyword>
<evidence type="ECO:0000313" key="2">
    <source>
        <dbReference type="Proteomes" id="UP001138921"/>
    </source>
</evidence>
<sequence length="110" mass="11374">MKELAADAAGQADLEGLALVVAKRSARVTAGFFSRASASVLAGRTFTGCAKAGTLPMTAHPVPAKRKFLNVVTSSPQIVRATELLAECAGDAPSWLDDRASVPCVMDLSN</sequence>
<dbReference type="Proteomes" id="UP001138921">
    <property type="component" value="Unassembled WGS sequence"/>
</dbReference>
<reference evidence="1" key="2">
    <citation type="submission" date="2021-03" db="EMBL/GenBank/DDBJ databases">
        <authorList>
            <person name="Artuso I."/>
            <person name="Turrini P."/>
            <person name="Pirolo M."/>
            <person name="Lugli G.A."/>
            <person name="Ventura M."/>
            <person name="Visca P."/>
        </authorList>
    </citation>
    <scope>NUCLEOTIDE SEQUENCE</scope>
    <source>
        <strain evidence="1">LMG 26462</strain>
    </source>
</reference>
<dbReference type="AlphaFoldDB" id="A0A9X1AFX9"/>
<organism evidence="1 2">
    <name type="scientific">Aminobacter anthyllidis</name>
    <dbReference type="NCBI Taxonomy" id="1035067"/>
    <lineage>
        <taxon>Bacteria</taxon>
        <taxon>Pseudomonadati</taxon>
        <taxon>Pseudomonadota</taxon>
        <taxon>Alphaproteobacteria</taxon>
        <taxon>Hyphomicrobiales</taxon>
        <taxon>Phyllobacteriaceae</taxon>
        <taxon>Aminobacter</taxon>
    </lineage>
</organism>
<gene>
    <name evidence="1" type="ORF">J1C56_26945</name>
</gene>
<reference evidence="1" key="1">
    <citation type="journal article" date="2021" name="Microorganisms">
        <title>Phylogenomic Reconstruction and Metabolic Potential of the Genus Aminobacter.</title>
        <authorList>
            <person name="Artuso I."/>
            <person name="Turrini P."/>
            <person name="Pirolo M."/>
            <person name="Lugli G.A."/>
            <person name="Ventura M."/>
            <person name="Visca P."/>
        </authorList>
    </citation>
    <scope>NUCLEOTIDE SEQUENCE</scope>
    <source>
        <strain evidence="1">LMG 26462</strain>
    </source>
</reference>